<dbReference type="STRING" id="675635.Psed_2040"/>
<evidence type="ECO:0000313" key="10">
    <source>
        <dbReference type="Proteomes" id="UP000007809"/>
    </source>
</evidence>
<dbReference type="GO" id="GO:0016989">
    <property type="term" value="F:sigma factor antagonist activity"/>
    <property type="evidence" value="ECO:0007669"/>
    <property type="project" value="TreeGrafter"/>
</dbReference>
<keyword evidence="4" id="KW-0805">Transcription regulation</keyword>
<dbReference type="GO" id="GO:0016020">
    <property type="term" value="C:membrane"/>
    <property type="evidence" value="ECO:0007669"/>
    <property type="project" value="UniProtKB-SubCell"/>
</dbReference>
<keyword evidence="10" id="KW-1185">Reference proteome</keyword>
<dbReference type="AlphaFoldDB" id="F4CY25"/>
<proteinExistence type="predicted"/>
<keyword evidence="5 8" id="KW-0472">Membrane</keyword>
<evidence type="ECO:0000256" key="5">
    <source>
        <dbReference type="ARBA" id="ARBA00023136"/>
    </source>
</evidence>
<comment type="subcellular location">
    <subcellularLocation>
        <location evidence="1">Membrane</location>
        <topology evidence="1">Single-pass membrane protein</topology>
    </subcellularLocation>
</comment>
<feature type="transmembrane region" description="Helical" evidence="8">
    <location>
        <begin position="169"/>
        <end position="187"/>
    </location>
</feature>
<evidence type="ECO:0000313" key="9">
    <source>
        <dbReference type="EMBL" id="AEA24266.1"/>
    </source>
</evidence>
<dbReference type="KEGG" id="pdx:Psed_2040"/>
<dbReference type="PANTHER" id="PTHR37461">
    <property type="entry name" value="ANTI-SIGMA-K FACTOR RSKA"/>
    <property type="match status" value="1"/>
</dbReference>
<feature type="compositionally biased region" description="Pro residues" evidence="7">
    <location>
        <begin position="132"/>
        <end position="146"/>
    </location>
</feature>
<evidence type="ECO:0000256" key="6">
    <source>
        <dbReference type="ARBA" id="ARBA00023163"/>
    </source>
</evidence>
<accession>F4CY25</accession>
<evidence type="ECO:0000256" key="1">
    <source>
        <dbReference type="ARBA" id="ARBA00004167"/>
    </source>
</evidence>
<evidence type="ECO:0000256" key="7">
    <source>
        <dbReference type="SAM" id="MobiDB-lite"/>
    </source>
</evidence>
<organism evidence="9 10">
    <name type="scientific">Pseudonocardia dioxanivorans (strain ATCC 55486 / DSM 44775 / JCM 13855 / CB1190)</name>
    <dbReference type="NCBI Taxonomy" id="675635"/>
    <lineage>
        <taxon>Bacteria</taxon>
        <taxon>Bacillati</taxon>
        <taxon>Actinomycetota</taxon>
        <taxon>Actinomycetes</taxon>
        <taxon>Pseudonocardiales</taxon>
        <taxon>Pseudonocardiaceae</taxon>
        <taxon>Pseudonocardia</taxon>
    </lineage>
</organism>
<evidence type="ECO:0000256" key="8">
    <source>
        <dbReference type="SAM" id="Phobius"/>
    </source>
</evidence>
<keyword evidence="6" id="KW-0804">Transcription</keyword>
<dbReference type="InterPro" id="IPR041916">
    <property type="entry name" value="Anti_sigma_zinc_sf"/>
</dbReference>
<name>F4CY25_PSEUX</name>
<evidence type="ECO:0000256" key="4">
    <source>
        <dbReference type="ARBA" id="ARBA00023015"/>
    </source>
</evidence>
<gene>
    <name evidence="9" type="ordered locus">Psed_2040</name>
</gene>
<dbReference type="GO" id="GO:0006417">
    <property type="term" value="P:regulation of translation"/>
    <property type="evidence" value="ECO:0007669"/>
    <property type="project" value="TreeGrafter"/>
</dbReference>
<feature type="compositionally biased region" description="Low complexity" evidence="7">
    <location>
        <begin position="89"/>
        <end position="116"/>
    </location>
</feature>
<keyword evidence="3 8" id="KW-1133">Transmembrane helix</keyword>
<protein>
    <submittedName>
        <fullName evidence="9">Transmembrane anti-sigma factor</fullName>
    </submittedName>
</protein>
<dbReference type="EMBL" id="CP002593">
    <property type="protein sequence ID" value="AEA24266.1"/>
    <property type="molecule type" value="Genomic_DNA"/>
</dbReference>
<keyword evidence="2 8" id="KW-0812">Transmembrane</keyword>
<dbReference type="HOGENOM" id="CLU_1056826_0_0_11"/>
<dbReference type="eggNOG" id="COG5343">
    <property type="taxonomic scope" value="Bacteria"/>
</dbReference>
<dbReference type="PANTHER" id="PTHR37461:SF1">
    <property type="entry name" value="ANTI-SIGMA-K FACTOR RSKA"/>
    <property type="match status" value="1"/>
</dbReference>
<sequence length="323" mass="32876">MRARRPGCPRVEQAVGLVLHVLEPDEEMEILGHLPTCPDCRAAAREAGATLGVLGASVDQADPPARLRAAILDAAVRTPQQPSASPVRPTGSVAPAAPTVPARPARPAGPAGFTRPTVPGATGARPGDDRPPALPGHGGPPRPPALPGHGGPPRRSGPRRAPRARTRRLVAAALVLVVAVGLGGLVARTVQLQQQRDEQIARTQTIFDMVSRFDSPGTRHAWLTEAPGATPVAAVMVSGPTRQIVTVGLPANSAATDTYVLWGMGAGPPQAVGTFDVGSVESGPHDIGSGPGASYAGYAISIEPGRTAPASPSKVVASGQVEI</sequence>
<dbReference type="Gene3D" id="1.10.10.1320">
    <property type="entry name" value="Anti-sigma factor, zinc-finger domain"/>
    <property type="match status" value="1"/>
</dbReference>
<dbReference type="InterPro" id="IPR051474">
    <property type="entry name" value="Anti-sigma-K/W_factor"/>
</dbReference>
<evidence type="ECO:0000256" key="2">
    <source>
        <dbReference type="ARBA" id="ARBA00022692"/>
    </source>
</evidence>
<reference evidence="9 10" key="1">
    <citation type="journal article" date="2011" name="J. Bacteriol.">
        <title>Genome sequence of the 1,4-dioxane-degrading Pseudonocardia dioxanivorans strain CB1190.</title>
        <authorList>
            <person name="Sales C.M."/>
            <person name="Mahendra S."/>
            <person name="Grostern A."/>
            <person name="Parales R.E."/>
            <person name="Goodwin L.A."/>
            <person name="Woyke T."/>
            <person name="Nolan M."/>
            <person name="Lapidus A."/>
            <person name="Chertkov O."/>
            <person name="Ovchinnikova G."/>
            <person name="Sczyrba A."/>
            <person name="Alvarez-Cohen L."/>
        </authorList>
    </citation>
    <scope>NUCLEOTIDE SEQUENCE [LARGE SCALE GENOMIC DNA]</scope>
    <source>
        <strain evidence="10">ATCC 55486 / DSM 44775 / JCM 13855 / CB1190</strain>
    </source>
</reference>
<dbReference type="Proteomes" id="UP000007809">
    <property type="component" value="Chromosome"/>
</dbReference>
<feature type="region of interest" description="Disordered" evidence="7">
    <location>
        <begin position="78"/>
        <end position="164"/>
    </location>
</feature>
<evidence type="ECO:0000256" key="3">
    <source>
        <dbReference type="ARBA" id="ARBA00022989"/>
    </source>
</evidence>